<comment type="caution">
    <text evidence="1">The sequence shown here is derived from an EMBL/GenBank/DDBJ whole genome shotgun (WGS) entry which is preliminary data.</text>
</comment>
<sequence length="170" mass="20195">MARMALEEFVEKLYKIDSWTRDVSKIHWDRMDLRLRSAWHQMSRKWLATSHSPGTSRCSREVFRQQLTTMNLWPASRVMDRMMYDTMRDLDRMDRSIYPYWRDADHTVLHVANETQQVVDDDKKFAVTLDVSQFHPEELNVHLEGPNKVGFKRFACAVNLVGYSSSHLQE</sequence>
<dbReference type="EMBL" id="WIXE01021508">
    <property type="protein sequence ID" value="KAK5968321.1"/>
    <property type="molecule type" value="Genomic_DNA"/>
</dbReference>
<name>A0AAN8EWS2_TRICO</name>
<reference evidence="1 2" key="1">
    <citation type="submission" date="2019-10" db="EMBL/GenBank/DDBJ databases">
        <title>Assembly and Annotation for the nematode Trichostrongylus colubriformis.</title>
        <authorList>
            <person name="Martin J."/>
        </authorList>
    </citation>
    <scope>NUCLEOTIDE SEQUENCE [LARGE SCALE GENOMIC DNA]</scope>
    <source>
        <strain evidence="1">G859</strain>
        <tissue evidence="1">Whole worm</tissue>
    </source>
</reference>
<keyword evidence="2" id="KW-1185">Reference proteome</keyword>
<dbReference type="Proteomes" id="UP001331761">
    <property type="component" value="Unassembled WGS sequence"/>
</dbReference>
<dbReference type="AlphaFoldDB" id="A0AAN8EWS2"/>
<protein>
    <submittedName>
        <fullName evidence="1">Uncharacterized protein</fullName>
    </submittedName>
</protein>
<dbReference type="Gene3D" id="2.60.40.790">
    <property type="match status" value="1"/>
</dbReference>
<evidence type="ECO:0000313" key="1">
    <source>
        <dbReference type="EMBL" id="KAK5968321.1"/>
    </source>
</evidence>
<proteinExistence type="predicted"/>
<dbReference type="InterPro" id="IPR008978">
    <property type="entry name" value="HSP20-like_chaperone"/>
</dbReference>
<accession>A0AAN8EWS2</accession>
<organism evidence="1 2">
    <name type="scientific">Trichostrongylus colubriformis</name>
    <name type="common">Black scour worm</name>
    <dbReference type="NCBI Taxonomy" id="6319"/>
    <lineage>
        <taxon>Eukaryota</taxon>
        <taxon>Metazoa</taxon>
        <taxon>Ecdysozoa</taxon>
        <taxon>Nematoda</taxon>
        <taxon>Chromadorea</taxon>
        <taxon>Rhabditida</taxon>
        <taxon>Rhabditina</taxon>
        <taxon>Rhabditomorpha</taxon>
        <taxon>Strongyloidea</taxon>
        <taxon>Trichostrongylidae</taxon>
        <taxon>Trichostrongylus</taxon>
    </lineage>
</organism>
<evidence type="ECO:0000313" key="2">
    <source>
        <dbReference type="Proteomes" id="UP001331761"/>
    </source>
</evidence>
<gene>
    <name evidence="1" type="ORF">GCK32_016961</name>
</gene>